<dbReference type="InterPro" id="IPR007110">
    <property type="entry name" value="Ig-like_dom"/>
</dbReference>
<dbReference type="Gene3D" id="2.130.10.10">
    <property type="entry name" value="YVTN repeat-like/Quinoprotein amine dehydrogenase"/>
    <property type="match status" value="1"/>
</dbReference>
<dbReference type="InterPro" id="IPR036322">
    <property type="entry name" value="WD40_repeat_dom_sf"/>
</dbReference>
<dbReference type="PROSITE" id="PS00678">
    <property type="entry name" value="WD_REPEATS_1"/>
    <property type="match status" value="1"/>
</dbReference>
<dbReference type="AlphaFoldDB" id="A0AAV4LP66"/>
<comment type="caution">
    <text evidence="5">The sequence shown here is derived from an EMBL/GenBank/DDBJ whole genome shotgun (WGS) entry which is preliminary data.</text>
</comment>
<name>A0AAV4LP66_BABCB</name>
<evidence type="ECO:0000313" key="5">
    <source>
        <dbReference type="EMBL" id="GIX61689.1"/>
    </source>
</evidence>
<gene>
    <name evidence="5" type="ORF">BcabD6B2_11240</name>
</gene>
<feature type="repeat" description="WD" evidence="3">
    <location>
        <begin position="126"/>
        <end position="161"/>
    </location>
</feature>
<dbReference type="EMBL" id="BPLF01000001">
    <property type="protein sequence ID" value="GIX61689.1"/>
    <property type="molecule type" value="Genomic_DNA"/>
</dbReference>
<dbReference type="InterPro" id="IPR019775">
    <property type="entry name" value="WD40_repeat_CS"/>
</dbReference>
<feature type="domain" description="Ig-like" evidence="4">
    <location>
        <begin position="140"/>
        <end position="218"/>
    </location>
</feature>
<reference evidence="5 6" key="1">
    <citation type="submission" date="2021-06" db="EMBL/GenBank/DDBJ databases">
        <title>Genome sequence of Babesia caballi.</title>
        <authorList>
            <person name="Yamagishi J."/>
            <person name="Kidaka T."/>
            <person name="Ochi A."/>
        </authorList>
    </citation>
    <scope>NUCLEOTIDE SEQUENCE [LARGE SCALE GENOMIC DNA]</scope>
    <source>
        <strain evidence="5">USDA-D6B2</strain>
    </source>
</reference>
<evidence type="ECO:0000259" key="4">
    <source>
        <dbReference type="PROSITE" id="PS50835"/>
    </source>
</evidence>
<protein>
    <submittedName>
        <fullName evidence="5">WD40 repeat-like protein</fullName>
    </submittedName>
</protein>
<dbReference type="InterPro" id="IPR001680">
    <property type="entry name" value="WD40_rpt"/>
</dbReference>
<accession>A0AAV4LP66</accession>
<dbReference type="PROSITE" id="PS50835">
    <property type="entry name" value="IG_LIKE"/>
    <property type="match status" value="1"/>
</dbReference>
<sequence length="312" mass="33232">MLLITGGYEGGLVGLDISMSPETTSSASSPQEPTEDSIAFRFLCSQGSIRCLALGADFLCCGGADESVQVYGLRHRKKHGDLLLSDGCITALGASGSIDRGILLVGNEHGSLQVFGVRNLDLLKQLKGHKRSVTSVSVHPNGELALSVSEDASLRLWDLRTFLCVFYSRLNEPLLSVQWHPSGTDYFILSESQLLKLSLSEDVKPSVYKAVEAGKYSCASWVGDLVAVGCRSGAVALYSPGSQEDAIVKGVHQKRIKAVTTVGGCIITADSDGLLVCSAVASGCKLSPSLAELWRYNVDMRVNVLTCRQTGT</sequence>
<evidence type="ECO:0000256" key="1">
    <source>
        <dbReference type="ARBA" id="ARBA00022574"/>
    </source>
</evidence>
<keyword evidence="6" id="KW-1185">Reference proteome</keyword>
<dbReference type="PROSITE" id="PS50082">
    <property type="entry name" value="WD_REPEATS_2"/>
    <property type="match status" value="1"/>
</dbReference>
<evidence type="ECO:0000256" key="3">
    <source>
        <dbReference type="PROSITE-ProRule" id="PRU00221"/>
    </source>
</evidence>
<dbReference type="PANTHER" id="PTHR44675:SF1">
    <property type="entry name" value="P21-ACTIVATED PROTEIN KINASE-INTERACTING PROTEIN 1"/>
    <property type="match status" value="1"/>
</dbReference>
<dbReference type="RefSeq" id="XP_067713760.1">
    <property type="nucleotide sequence ID" value="XM_067857659.1"/>
</dbReference>
<dbReference type="SUPFAM" id="SSF50978">
    <property type="entry name" value="WD40 repeat-like"/>
    <property type="match status" value="1"/>
</dbReference>
<keyword evidence="1 3" id="KW-0853">WD repeat</keyword>
<evidence type="ECO:0000256" key="2">
    <source>
        <dbReference type="ARBA" id="ARBA00022737"/>
    </source>
</evidence>
<dbReference type="Pfam" id="PF00400">
    <property type="entry name" value="WD40"/>
    <property type="match status" value="1"/>
</dbReference>
<dbReference type="PROSITE" id="PS50294">
    <property type="entry name" value="WD_REPEATS_REGION"/>
    <property type="match status" value="1"/>
</dbReference>
<dbReference type="Proteomes" id="UP001497744">
    <property type="component" value="Unassembled WGS sequence"/>
</dbReference>
<dbReference type="GeneID" id="94193172"/>
<evidence type="ECO:0000313" key="6">
    <source>
        <dbReference type="Proteomes" id="UP001497744"/>
    </source>
</evidence>
<proteinExistence type="predicted"/>
<dbReference type="InterPro" id="IPR051959">
    <property type="entry name" value="PAK1-Kinase_Regulator"/>
</dbReference>
<keyword evidence="2" id="KW-0677">Repeat</keyword>
<dbReference type="PANTHER" id="PTHR44675">
    <property type="entry name" value="PAK1 INTERACTING PROTEIN 1"/>
    <property type="match status" value="1"/>
</dbReference>
<dbReference type="InterPro" id="IPR015943">
    <property type="entry name" value="WD40/YVTN_repeat-like_dom_sf"/>
</dbReference>
<dbReference type="SMART" id="SM00320">
    <property type="entry name" value="WD40"/>
    <property type="match status" value="3"/>
</dbReference>
<organism evidence="5 6">
    <name type="scientific">Babesia caballi</name>
    <dbReference type="NCBI Taxonomy" id="5871"/>
    <lineage>
        <taxon>Eukaryota</taxon>
        <taxon>Sar</taxon>
        <taxon>Alveolata</taxon>
        <taxon>Apicomplexa</taxon>
        <taxon>Aconoidasida</taxon>
        <taxon>Piroplasmida</taxon>
        <taxon>Babesiidae</taxon>
        <taxon>Babesia</taxon>
    </lineage>
</organism>